<dbReference type="Proteomes" id="UP000799755">
    <property type="component" value="Unassembled WGS sequence"/>
</dbReference>
<reference evidence="1" key="1">
    <citation type="journal article" date="2020" name="Stud. Mycol.">
        <title>101 Dothideomycetes genomes: a test case for predicting lifestyles and emergence of pathogens.</title>
        <authorList>
            <person name="Haridas S."/>
            <person name="Albert R."/>
            <person name="Binder M."/>
            <person name="Bloem J."/>
            <person name="Labutti K."/>
            <person name="Salamov A."/>
            <person name="Andreopoulos B."/>
            <person name="Baker S."/>
            <person name="Barry K."/>
            <person name="Bills G."/>
            <person name="Bluhm B."/>
            <person name="Cannon C."/>
            <person name="Castanera R."/>
            <person name="Culley D."/>
            <person name="Daum C."/>
            <person name="Ezra D."/>
            <person name="Gonzalez J."/>
            <person name="Henrissat B."/>
            <person name="Kuo A."/>
            <person name="Liang C."/>
            <person name="Lipzen A."/>
            <person name="Lutzoni F."/>
            <person name="Magnuson J."/>
            <person name="Mondo S."/>
            <person name="Nolan M."/>
            <person name="Ohm R."/>
            <person name="Pangilinan J."/>
            <person name="Park H.-J."/>
            <person name="Ramirez L."/>
            <person name="Alfaro M."/>
            <person name="Sun H."/>
            <person name="Tritt A."/>
            <person name="Yoshinaga Y."/>
            <person name="Zwiers L.-H."/>
            <person name="Turgeon B."/>
            <person name="Goodwin S."/>
            <person name="Spatafora J."/>
            <person name="Crous P."/>
            <person name="Grigoriev I."/>
        </authorList>
    </citation>
    <scope>NUCLEOTIDE SEQUENCE</scope>
    <source>
        <strain evidence="1">ATCC 200398</strain>
    </source>
</reference>
<proteinExistence type="predicted"/>
<feature type="non-terminal residue" evidence="1">
    <location>
        <position position="83"/>
    </location>
</feature>
<keyword evidence="2" id="KW-1185">Reference proteome</keyword>
<gene>
    <name evidence="1" type="ORF">BDR25DRAFT_159839</name>
</gene>
<organism evidence="1 2">
    <name type="scientific">Lindgomyces ingoldianus</name>
    <dbReference type="NCBI Taxonomy" id="673940"/>
    <lineage>
        <taxon>Eukaryota</taxon>
        <taxon>Fungi</taxon>
        <taxon>Dikarya</taxon>
        <taxon>Ascomycota</taxon>
        <taxon>Pezizomycotina</taxon>
        <taxon>Dothideomycetes</taxon>
        <taxon>Pleosporomycetidae</taxon>
        <taxon>Pleosporales</taxon>
        <taxon>Lindgomycetaceae</taxon>
        <taxon>Lindgomyces</taxon>
    </lineage>
</organism>
<name>A0ACB6QQL9_9PLEO</name>
<accession>A0ACB6QQL9</accession>
<evidence type="ECO:0000313" key="1">
    <source>
        <dbReference type="EMBL" id="KAF2468382.1"/>
    </source>
</evidence>
<sequence length="83" mass="9815">MHNINWLHAPNTRDIMQRLIVKYERFFSLFAQYPGKTVVPTLDVDLAWHTHQLSPPHYYAYSTRLTGGKTFVDHDDKIDESRL</sequence>
<comment type="caution">
    <text evidence="1">The sequence shown here is derived from an EMBL/GenBank/DDBJ whole genome shotgun (WGS) entry which is preliminary data.</text>
</comment>
<evidence type="ECO:0000313" key="2">
    <source>
        <dbReference type="Proteomes" id="UP000799755"/>
    </source>
</evidence>
<dbReference type="EMBL" id="MU003516">
    <property type="protein sequence ID" value="KAF2468382.1"/>
    <property type="molecule type" value="Genomic_DNA"/>
</dbReference>
<protein>
    <submittedName>
        <fullName evidence="1">Uncharacterized protein</fullName>
    </submittedName>
</protein>